<comment type="caution">
    <text evidence="2">The sequence shown here is derived from an EMBL/GenBank/DDBJ whole genome shotgun (WGS) entry which is preliminary data.</text>
</comment>
<evidence type="ECO:0000313" key="2">
    <source>
        <dbReference type="EMBL" id="GJT98495.1"/>
    </source>
</evidence>
<dbReference type="Proteomes" id="UP001151760">
    <property type="component" value="Unassembled WGS sequence"/>
</dbReference>
<sequence>MANSTVNPNLQQNSNQNSNQDPNSQNMMNDPLHLASSTKMALGTKLKLRFIDGSLPKLTVIHNDYQRWVRCDYMVTCWILNSMVAELSESFLYAQSASDLWKELEEQYGQINGPLIYHIDSRSKLMQFLMRLNDDFEAVRNQILTMDPLPNINKAYYIVQQVEKQKQVTHQVADPIAFFANNKGNQNVKRDNMNDGKS</sequence>
<dbReference type="PANTHER" id="PTHR37610">
    <property type="entry name" value="CCHC-TYPE DOMAIN-CONTAINING PROTEIN"/>
    <property type="match status" value="1"/>
</dbReference>
<dbReference type="EMBL" id="BQNB010020680">
    <property type="protein sequence ID" value="GJT98495.1"/>
    <property type="molecule type" value="Genomic_DNA"/>
</dbReference>
<feature type="region of interest" description="Disordered" evidence="1">
    <location>
        <begin position="1"/>
        <end position="30"/>
    </location>
</feature>
<keyword evidence="3" id="KW-1185">Reference proteome</keyword>
<protein>
    <recommendedName>
        <fullName evidence="4">Retrotransposon Copia-like N-terminal domain-containing protein</fullName>
    </recommendedName>
</protein>
<proteinExistence type="predicted"/>
<organism evidence="2 3">
    <name type="scientific">Tanacetum coccineum</name>
    <dbReference type="NCBI Taxonomy" id="301880"/>
    <lineage>
        <taxon>Eukaryota</taxon>
        <taxon>Viridiplantae</taxon>
        <taxon>Streptophyta</taxon>
        <taxon>Embryophyta</taxon>
        <taxon>Tracheophyta</taxon>
        <taxon>Spermatophyta</taxon>
        <taxon>Magnoliopsida</taxon>
        <taxon>eudicotyledons</taxon>
        <taxon>Gunneridae</taxon>
        <taxon>Pentapetalae</taxon>
        <taxon>asterids</taxon>
        <taxon>campanulids</taxon>
        <taxon>Asterales</taxon>
        <taxon>Asteraceae</taxon>
        <taxon>Asteroideae</taxon>
        <taxon>Anthemideae</taxon>
        <taxon>Anthemidinae</taxon>
        <taxon>Tanacetum</taxon>
    </lineage>
</organism>
<reference evidence="2" key="1">
    <citation type="journal article" date="2022" name="Int. J. Mol. Sci.">
        <title>Draft Genome of Tanacetum Coccineum: Genomic Comparison of Closely Related Tanacetum-Family Plants.</title>
        <authorList>
            <person name="Yamashiro T."/>
            <person name="Shiraishi A."/>
            <person name="Nakayama K."/>
            <person name="Satake H."/>
        </authorList>
    </citation>
    <scope>NUCLEOTIDE SEQUENCE</scope>
</reference>
<dbReference type="PANTHER" id="PTHR37610:SF40">
    <property type="entry name" value="OS01G0909600 PROTEIN"/>
    <property type="match status" value="1"/>
</dbReference>
<evidence type="ECO:0000313" key="3">
    <source>
        <dbReference type="Proteomes" id="UP001151760"/>
    </source>
</evidence>
<evidence type="ECO:0000256" key="1">
    <source>
        <dbReference type="SAM" id="MobiDB-lite"/>
    </source>
</evidence>
<evidence type="ECO:0008006" key="4">
    <source>
        <dbReference type="Google" id="ProtNLM"/>
    </source>
</evidence>
<reference evidence="2" key="2">
    <citation type="submission" date="2022-01" db="EMBL/GenBank/DDBJ databases">
        <authorList>
            <person name="Yamashiro T."/>
            <person name="Shiraishi A."/>
            <person name="Satake H."/>
            <person name="Nakayama K."/>
        </authorList>
    </citation>
    <scope>NUCLEOTIDE SEQUENCE</scope>
</reference>
<gene>
    <name evidence="2" type="ORF">Tco_1094013</name>
</gene>
<accession>A0ABQ5IEC1</accession>
<name>A0ABQ5IEC1_9ASTR</name>
<feature type="compositionally biased region" description="Low complexity" evidence="1">
    <location>
        <begin position="7"/>
        <end position="30"/>
    </location>
</feature>